<proteinExistence type="inferred from homology"/>
<dbReference type="PANTHER" id="PTHR37419">
    <property type="entry name" value="SERINE/THREONINE-PROTEIN KINASE TOXIN HIPA"/>
    <property type="match status" value="1"/>
</dbReference>
<protein>
    <submittedName>
        <fullName evidence="6">Type II toxin-antitoxin system HipA family toxin</fullName>
    </submittedName>
</protein>
<dbReference type="NCBIfam" id="TIGR03071">
    <property type="entry name" value="couple_hipA"/>
    <property type="match status" value="1"/>
</dbReference>
<feature type="domain" description="HipA-like C-terminal" evidence="4">
    <location>
        <begin position="144"/>
        <end position="317"/>
    </location>
</feature>
<dbReference type="Gene3D" id="1.10.1070.20">
    <property type="match status" value="1"/>
</dbReference>
<name>A0A9D8PY67_9GAMM</name>
<sequence length="317" mass="34286">MSGRVAGRLEADGDGNPRLRYADAWLDTAGAYPVSLSLPLTQRDFPPQTVSAVLWGLLPDNESLLQRWGSHFHVSPRNPMALLSHVGEDCAGAVQFVGDEWLESILAGAGDRIEPLSNAELAGRLRRLRQDGGMARNVDDVGQFSLAGAQSKIALLKQDDGSWAIPAGRIPTTHILKPPGGDYDGFVENEMFCLRLARALGLPAATAEKIEIDGETAICISRYDRARMNGNLVRVHQEDFCQALGVMPQIKYQSQGGPGPADLAKVLWDHSSQPRNDVVTLFQALAFNYLIGGTDAHAKNYSLLFGAGGNVRLAPLY</sequence>
<dbReference type="EMBL" id="JAFKMG010000195">
    <property type="protein sequence ID" value="MBN8798072.1"/>
    <property type="molecule type" value="Genomic_DNA"/>
</dbReference>
<keyword evidence="2" id="KW-0808">Transferase</keyword>
<comment type="caution">
    <text evidence="6">The sequence shown here is derived from an EMBL/GenBank/DDBJ whole genome shotgun (WGS) entry which is preliminary data.</text>
</comment>
<dbReference type="InterPro" id="IPR052028">
    <property type="entry name" value="HipA_Ser/Thr_kinase"/>
</dbReference>
<evidence type="ECO:0000259" key="4">
    <source>
        <dbReference type="Pfam" id="PF07804"/>
    </source>
</evidence>
<reference evidence="6" key="1">
    <citation type="submission" date="2021-02" db="EMBL/GenBank/DDBJ databases">
        <title>Thiocyanate and organic carbon inputs drive convergent selection for specific autotrophic Afipia and Thiobacillus strains within complex microbiomes.</title>
        <authorList>
            <person name="Huddy R.J."/>
            <person name="Sachdeva R."/>
            <person name="Kadzinga F."/>
            <person name="Kantor R.S."/>
            <person name="Harrison S.T.L."/>
            <person name="Banfield J.F."/>
        </authorList>
    </citation>
    <scope>NUCLEOTIDE SEQUENCE</scope>
    <source>
        <strain evidence="6">SCN18_10_11_15_R1_P_69_7</strain>
    </source>
</reference>
<evidence type="ECO:0000313" key="6">
    <source>
        <dbReference type="EMBL" id="MBN8798072.1"/>
    </source>
</evidence>
<feature type="non-terminal residue" evidence="6">
    <location>
        <position position="317"/>
    </location>
</feature>
<feature type="domain" description="HipA N-terminal subdomain 1" evidence="5">
    <location>
        <begin position="2"/>
        <end position="96"/>
    </location>
</feature>
<organism evidence="6 7">
    <name type="scientific">Stenotrophomonas nitritireducens</name>
    <dbReference type="NCBI Taxonomy" id="83617"/>
    <lineage>
        <taxon>Bacteria</taxon>
        <taxon>Pseudomonadati</taxon>
        <taxon>Pseudomonadota</taxon>
        <taxon>Gammaproteobacteria</taxon>
        <taxon>Lysobacterales</taxon>
        <taxon>Lysobacteraceae</taxon>
        <taxon>Stenotrophomonas</taxon>
    </lineage>
</organism>
<evidence type="ECO:0000256" key="1">
    <source>
        <dbReference type="ARBA" id="ARBA00010164"/>
    </source>
</evidence>
<comment type="similarity">
    <text evidence="1">Belongs to the HipA Ser/Thr kinase family.</text>
</comment>
<dbReference type="CDD" id="cd17808">
    <property type="entry name" value="HipA_Ec_like"/>
    <property type="match status" value="1"/>
</dbReference>
<dbReference type="PANTHER" id="PTHR37419:SF1">
    <property type="entry name" value="SERINE_THREONINE-PROTEIN KINASE TOXIN HIPA"/>
    <property type="match status" value="1"/>
</dbReference>
<dbReference type="Pfam" id="PF07804">
    <property type="entry name" value="HipA_C"/>
    <property type="match status" value="1"/>
</dbReference>
<evidence type="ECO:0000259" key="5">
    <source>
        <dbReference type="Pfam" id="PF13657"/>
    </source>
</evidence>
<dbReference type="GO" id="GO:0005829">
    <property type="term" value="C:cytosol"/>
    <property type="evidence" value="ECO:0007669"/>
    <property type="project" value="TreeGrafter"/>
</dbReference>
<dbReference type="InterPro" id="IPR012893">
    <property type="entry name" value="HipA-like_C"/>
</dbReference>
<dbReference type="Pfam" id="PF13657">
    <property type="entry name" value="Couple_hipA"/>
    <property type="match status" value="1"/>
</dbReference>
<dbReference type="AlphaFoldDB" id="A0A9D8PY67"/>
<dbReference type="GO" id="GO:0004674">
    <property type="term" value="F:protein serine/threonine kinase activity"/>
    <property type="evidence" value="ECO:0007669"/>
    <property type="project" value="TreeGrafter"/>
</dbReference>
<dbReference type="InterPro" id="IPR017508">
    <property type="entry name" value="HipA_N1"/>
</dbReference>
<accession>A0A9D8PY67</accession>
<evidence type="ECO:0000256" key="3">
    <source>
        <dbReference type="ARBA" id="ARBA00022777"/>
    </source>
</evidence>
<dbReference type="Proteomes" id="UP000664815">
    <property type="component" value="Unassembled WGS sequence"/>
</dbReference>
<evidence type="ECO:0000313" key="7">
    <source>
        <dbReference type="Proteomes" id="UP000664815"/>
    </source>
</evidence>
<gene>
    <name evidence="6" type="ORF">J0H45_01750</name>
</gene>
<keyword evidence="3" id="KW-0418">Kinase</keyword>
<evidence type="ECO:0000256" key="2">
    <source>
        <dbReference type="ARBA" id="ARBA00022679"/>
    </source>
</evidence>